<dbReference type="AlphaFoldDB" id="A0A0A9H9Y6"/>
<feature type="compositionally biased region" description="Basic and acidic residues" evidence="1">
    <location>
        <begin position="16"/>
        <end position="31"/>
    </location>
</feature>
<proteinExistence type="predicted"/>
<sequence>MDQGRRHPQRARAQHPPREHVLEDLAPRAQEEAAGAGGNSEDVSTEKGAGAGAP</sequence>
<reference evidence="2" key="2">
    <citation type="journal article" date="2015" name="Data Brief">
        <title>Shoot transcriptome of the giant reed, Arundo donax.</title>
        <authorList>
            <person name="Barrero R.A."/>
            <person name="Guerrero F.D."/>
            <person name="Moolhuijzen P."/>
            <person name="Goolsby J.A."/>
            <person name="Tidwell J."/>
            <person name="Bellgard S.E."/>
            <person name="Bellgard M.I."/>
        </authorList>
    </citation>
    <scope>NUCLEOTIDE SEQUENCE</scope>
    <source>
        <tissue evidence="2">Shoot tissue taken approximately 20 cm above the soil surface</tissue>
    </source>
</reference>
<protein>
    <submittedName>
        <fullName evidence="2">Sps1</fullName>
    </submittedName>
</protein>
<evidence type="ECO:0000313" key="2">
    <source>
        <dbReference type="EMBL" id="JAE32594.1"/>
    </source>
</evidence>
<reference evidence="2" key="1">
    <citation type="submission" date="2014-09" db="EMBL/GenBank/DDBJ databases">
        <authorList>
            <person name="Magalhaes I.L.F."/>
            <person name="Oliveira U."/>
            <person name="Santos F.R."/>
            <person name="Vidigal T.H.D.A."/>
            <person name="Brescovit A.D."/>
            <person name="Santos A.J."/>
        </authorList>
    </citation>
    <scope>NUCLEOTIDE SEQUENCE</scope>
    <source>
        <tissue evidence="2">Shoot tissue taken approximately 20 cm above the soil surface</tissue>
    </source>
</reference>
<dbReference type="EMBL" id="GBRH01165302">
    <property type="protein sequence ID" value="JAE32594.1"/>
    <property type="molecule type" value="Transcribed_RNA"/>
</dbReference>
<organism evidence="2">
    <name type="scientific">Arundo donax</name>
    <name type="common">Giant reed</name>
    <name type="synonym">Donax arundinaceus</name>
    <dbReference type="NCBI Taxonomy" id="35708"/>
    <lineage>
        <taxon>Eukaryota</taxon>
        <taxon>Viridiplantae</taxon>
        <taxon>Streptophyta</taxon>
        <taxon>Embryophyta</taxon>
        <taxon>Tracheophyta</taxon>
        <taxon>Spermatophyta</taxon>
        <taxon>Magnoliopsida</taxon>
        <taxon>Liliopsida</taxon>
        <taxon>Poales</taxon>
        <taxon>Poaceae</taxon>
        <taxon>PACMAD clade</taxon>
        <taxon>Arundinoideae</taxon>
        <taxon>Arundineae</taxon>
        <taxon>Arundo</taxon>
    </lineage>
</organism>
<accession>A0A0A9H9Y6</accession>
<feature type="region of interest" description="Disordered" evidence="1">
    <location>
        <begin position="1"/>
        <end position="54"/>
    </location>
</feature>
<feature type="compositionally biased region" description="Basic residues" evidence="1">
    <location>
        <begin position="1"/>
        <end position="15"/>
    </location>
</feature>
<evidence type="ECO:0000256" key="1">
    <source>
        <dbReference type="SAM" id="MobiDB-lite"/>
    </source>
</evidence>
<name>A0A0A9H9Y6_ARUDO</name>